<feature type="domain" description="SLBB" evidence="17">
    <location>
        <begin position="230"/>
        <end position="306"/>
    </location>
</feature>
<dbReference type="Gene3D" id="3.10.560.10">
    <property type="entry name" value="Outer membrane lipoprotein wza domain like"/>
    <property type="match status" value="2"/>
</dbReference>
<evidence type="ECO:0000256" key="15">
    <source>
        <dbReference type="SAM" id="SignalP"/>
    </source>
</evidence>
<dbReference type="GO" id="GO:0009279">
    <property type="term" value="C:cell outer membrane"/>
    <property type="evidence" value="ECO:0007669"/>
    <property type="project" value="UniProtKB-SubCell"/>
</dbReference>
<feature type="domain" description="Polysaccharide export protein N-terminal" evidence="16">
    <location>
        <begin position="63"/>
        <end position="136"/>
    </location>
</feature>
<keyword evidence="12" id="KW-0564">Palmitate</keyword>
<dbReference type="Gene3D" id="3.30.1950.10">
    <property type="entry name" value="wza like domain"/>
    <property type="match status" value="1"/>
</dbReference>
<evidence type="ECO:0000256" key="1">
    <source>
        <dbReference type="ARBA" id="ARBA00004571"/>
    </source>
</evidence>
<keyword evidence="5" id="KW-0762">Sugar transport</keyword>
<keyword evidence="6" id="KW-0812">Transmembrane</keyword>
<keyword evidence="3" id="KW-0813">Transport</keyword>
<dbReference type="STRING" id="557598.LHK_00827"/>
<evidence type="ECO:0000256" key="7">
    <source>
        <dbReference type="ARBA" id="ARBA00022729"/>
    </source>
</evidence>
<evidence type="ECO:0000256" key="9">
    <source>
        <dbReference type="ARBA" id="ARBA00023065"/>
    </source>
</evidence>
<keyword evidence="7 15" id="KW-0732">Signal</keyword>
<comment type="subcellular location">
    <subcellularLocation>
        <location evidence="1">Cell outer membrane</location>
        <topology evidence="1">Multi-pass membrane protein</topology>
    </subcellularLocation>
</comment>
<comment type="similarity">
    <text evidence="2">Belongs to the BexD/CtrA/VexA family.</text>
</comment>
<evidence type="ECO:0000256" key="8">
    <source>
        <dbReference type="ARBA" id="ARBA00023047"/>
    </source>
</evidence>
<dbReference type="InterPro" id="IPR054765">
    <property type="entry name" value="SLBB_dom"/>
</dbReference>
<dbReference type="GO" id="GO:0015159">
    <property type="term" value="F:polysaccharide transmembrane transporter activity"/>
    <property type="evidence" value="ECO:0007669"/>
    <property type="project" value="InterPro"/>
</dbReference>
<reference evidence="18 19" key="1">
    <citation type="journal article" date="2009" name="PLoS Genet.">
        <title>The complete genome and proteome of Laribacter hongkongensis reveal potential mechanisms for adaptations to different temperatures and habitats.</title>
        <authorList>
            <person name="Woo P.C."/>
            <person name="Lau S.K."/>
            <person name="Tse H."/>
            <person name="Teng J.L."/>
            <person name="Curreem S.O."/>
            <person name="Tsang A.K."/>
            <person name="Fan R.Y."/>
            <person name="Wong G.K."/>
            <person name="Huang Y."/>
            <person name="Loman N.J."/>
            <person name="Snyder L.A."/>
            <person name="Cai J.J."/>
            <person name="Huang J.D."/>
            <person name="Mak W."/>
            <person name="Pallen M.J."/>
            <person name="Lok S."/>
            <person name="Yuen K.Y."/>
        </authorList>
    </citation>
    <scope>NUCLEOTIDE SEQUENCE [LARGE SCALE GENOMIC DNA]</scope>
    <source>
        <strain evidence="18 19">HLHK9</strain>
    </source>
</reference>
<evidence type="ECO:0000259" key="17">
    <source>
        <dbReference type="Pfam" id="PF22461"/>
    </source>
</evidence>
<keyword evidence="4" id="KW-1134">Transmembrane beta strand</keyword>
<dbReference type="PANTHER" id="PTHR33619:SF3">
    <property type="entry name" value="POLYSACCHARIDE EXPORT PROTEIN GFCE-RELATED"/>
    <property type="match status" value="1"/>
</dbReference>
<evidence type="ECO:0000256" key="11">
    <source>
        <dbReference type="ARBA" id="ARBA00023136"/>
    </source>
</evidence>
<feature type="chain" id="PRO_5002908247" evidence="15">
    <location>
        <begin position="29"/>
        <end position="341"/>
    </location>
</feature>
<dbReference type="eggNOG" id="COG1596">
    <property type="taxonomic scope" value="Bacteria"/>
</dbReference>
<keyword evidence="13" id="KW-0998">Cell outer membrane</keyword>
<gene>
    <name evidence="18" type="ordered locus">LHK_00827</name>
</gene>
<keyword evidence="9" id="KW-0406">Ion transport</keyword>
<keyword evidence="10" id="KW-0626">Porin</keyword>
<evidence type="ECO:0000313" key="18">
    <source>
        <dbReference type="EMBL" id="ACO73820.1"/>
    </source>
</evidence>
<dbReference type="InterPro" id="IPR049712">
    <property type="entry name" value="Poly_export"/>
</dbReference>
<evidence type="ECO:0000256" key="5">
    <source>
        <dbReference type="ARBA" id="ARBA00022597"/>
    </source>
</evidence>
<evidence type="ECO:0000256" key="14">
    <source>
        <dbReference type="ARBA" id="ARBA00023288"/>
    </source>
</evidence>
<evidence type="ECO:0000256" key="4">
    <source>
        <dbReference type="ARBA" id="ARBA00022452"/>
    </source>
</evidence>
<dbReference type="PANTHER" id="PTHR33619">
    <property type="entry name" value="POLYSACCHARIDE EXPORT PROTEIN GFCE-RELATED"/>
    <property type="match status" value="1"/>
</dbReference>
<dbReference type="EMBL" id="CP001154">
    <property type="protein sequence ID" value="ACO73820.1"/>
    <property type="molecule type" value="Genomic_DNA"/>
</dbReference>
<evidence type="ECO:0000256" key="2">
    <source>
        <dbReference type="ARBA" id="ARBA00009450"/>
    </source>
</evidence>
<dbReference type="PROSITE" id="PS51257">
    <property type="entry name" value="PROKAR_LIPOPROTEIN"/>
    <property type="match status" value="1"/>
</dbReference>
<dbReference type="AlphaFoldDB" id="C1D4M6"/>
<feature type="domain" description="SLBB" evidence="17">
    <location>
        <begin position="143"/>
        <end position="222"/>
    </location>
</feature>
<proteinExistence type="inferred from homology"/>
<feature type="signal peptide" evidence="15">
    <location>
        <begin position="1"/>
        <end position="28"/>
    </location>
</feature>
<keyword evidence="8" id="KW-0625">Polysaccharide transport</keyword>
<dbReference type="KEGG" id="lhk:LHK_00827"/>
<sequence length="341" mass="36942">MKTTFSGRKMMRYAVVAWLTVPMMSACATHPLPGPESGFRPPERAREVAMLSKEDLALLNGPVDPVYRLGSGDTLRLSVFGRPEVSGQFLIGPDGVVTIPLIGNLMLNDSTREEAQQRISQQLRGYFTRPYVTLAVDDYGSNQVTVLGRVQNAGRQKFPAPPTLAEVLANAGAMPILDKQATLTRCAIIRGREKLIWVDLKALLNGDLAYNIVMKRGDIVFIPDSSETAVYVLGAVPKPGSYRLTPHMSVLDALAQAGGPDENAKPEAIGIYRAGARQVETISFNDLIAPQRAVNFGLEDGDVVFVPRSGVADLGYFLRQITPAVSVLTFGLTANALMKNQ</sequence>
<evidence type="ECO:0000256" key="13">
    <source>
        <dbReference type="ARBA" id="ARBA00023237"/>
    </source>
</evidence>
<dbReference type="InterPro" id="IPR003715">
    <property type="entry name" value="Poly_export_N"/>
</dbReference>
<keyword evidence="19" id="KW-1185">Reference proteome</keyword>
<evidence type="ECO:0000256" key="10">
    <source>
        <dbReference type="ARBA" id="ARBA00023114"/>
    </source>
</evidence>
<protein>
    <submittedName>
        <fullName evidence="18">Capsular polysaccharide export protein</fullName>
    </submittedName>
</protein>
<dbReference type="Proteomes" id="UP000002010">
    <property type="component" value="Chromosome"/>
</dbReference>
<evidence type="ECO:0000256" key="6">
    <source>
        <dbReference type="ARBA" id="ARBA00022692"/>
    </source>
</evidence>
<accession>C1D4M6</accession>
<dbReference type="HOGENOM" id="CLU_038343_0_0_4"/>
<keyword evidence="11" id="KW-0472">Membrane</keyword>
<evidence type="ECO:0000256" key="12">
    <source>
        <dbReference type="ARBA" id="ARBA00023139"/>
    </source>
</evidence>
<keyword evidence="14" id="KW-0449">Lipoprotein</keyword>
<evidence type="ECO:0000256" key="3">
    <source>
        <dbReference type="ARBA" id="ARBA00022448"/>
    </source>
</evidence>
<dbReference type="Pfam" id="PF02563">
    <property type="entry name" value="Poly_export"/>
    <property type="match status" value="1"/>
</dbReference>
<evidence type="ECO:0000259" key="16">
    <source>
        <dbReference type="Pfam" id="PF02563"/>
    </source>
</evidence>
<dbReference type="GO" id="GO:0046930">
    <property type="term" value="C:pore complex"/>
    <property type="evidence" value="ECO:0007669"/>
    <property type="project" value="UniProtKB-KW"/>
</dbReference>
<evidence type="ECO:0000313" key="19">
    <source>
        <dbReference type="Proteomes" id="UP000002010"/>
    </source>
</evidence>
<dbReference type="GO" id="GO:0006811">
    <property type="term" value="P:monoatomic ion transport"/>
    <property type="evidence" value="ECO:0007669"/>
    <property type="project" value="UniProtKB-KW"/>
</dbReference>
<dbReference type="GO" id="GO:0015288">
    <property type="term" value="F:porin activity"/>
    <property type="evidence" value="ECO:0007669"/>
    <property type="project" value="UniProtKB-KW"/>
</dbReference>
<name>C1D4M6_LARHH</name>
<dbReference type="Pfam" id="PF22461">
    <property type="entry name" value="SLBB_2"/>
    <property type="match status" value="2"/>
</dbReference>
<organism evidence="18 19">
    <name type="scientific">Laribacter hongkongensis (strain HLHK9)</name>
    <dbReference type="NCBI Taxonomy" id="557598"/>
    <lineage>
        <taxon>Bacteria</taxon>
        <taxon>Pseudomonadati</taxon>
        <taxon>Pseudomonadota</taxon>
        <taxon>Betaproteobacteria</taxon>
        <taxon>Neisseriales</taxon>
        <taxon>Aquaspirillaceae</taxon>
        <taxon>Laribacter</taxon>
    </lineage>
</organism>